<organism evidence="1 2">
    <name type="scientific">Diploptera punctata</name>
    <name type="common">Pacific beetle cockroach</name>
    <dbReference type="NCBI Taxonomy" id="6984"/>
    <lineage>
        <taxon>Eukaryota</taxon>
        <taxon>Metazoa</taxon>
        <taxon>Ecdysozoa</taxon>
        <taxon>Arthropoda</taxon>
        <taxon>Hexapoda</taxon>
        <taxon>Insecta</taxon>
        <taxon>Pterygota</taxon>
        <taxon>Neoptera</taxon>
        <taxon>Polyneoptera</taxon>
        <taxon>Dictyoptera</taxon>
        <taxon>Blattodea</taxon>
        <taxon>Blaberoidea</taxon>
        <taxon>Blaberidae</taxon>
        <taxon>Diplopterinae</taxon>
        <taxon>Diploptera</taxon>
    </lineage>
</organism>
<reference evidence="1" key="1">
    <citation type="journal article" date="2023" name="IScience">
        <title>Live-bearing cockroach genome reveals convergent evolutionary mechanisms linked to viviparity in insects and beyond.</title>
        <authorList>
            <person name="Fouks B."/>
            <person name="Harrison M.C."/>
            <person name="Mikhailova A.A."/>
            <person name="Marchal E."/>
            <person name="English S."/>
            <person name="Carruthers M."/>
            <person name="Jennings E.C."/>
            <person name="Chiamaka E.L."/>
            <person name="Frigard R.A."/>
            <person name="Pippel M."/>
            <person name="Attardo G.M."/>
            <person name="Benoit J.B."/>
            <person name="Bornberg-Bauer E."/>
            <person name="Tobe S.S."/>
        </authorList>
    </citation>
    <scope>NUCLEOTIDE SEQUENCE</scope>
    <source>
        <strain evidence="1">Stay&amp;Tobe</strain>
    </source>
</reference>
<dbReference type="Proteomes" id="UP001233999">
    <property type="component" value="Unassembled WGS sequence"/>
</dbReference>
<feature type="non-terminal residue" evidence="1">
    <location>
        <position position="1"/>
    </location>
</feature>
<feature type="non-terminal residue" evidence="1">
    <location>
        <position position="69"/>
    </location>
</feature>
<dbReference type="AlphaFoldDB" id="A0AAD8EMH6"/>
<accession>A0AAD8EMH6</accession>
<keyword evidence="2" id="KW-1185">Reference proteome</keyword>
<evidence type="ECO:0000313" key="1">
    <source>
        <dbReference type="EMBL" id="KAJ9596185.1"/>
    </source>
</evidence>
<reference evidence="1" key="2">
    <citation type="submission" date="2023-05" db="EMBL/GenBank/DDBJ databases">
        <authorList>
            <person name="Fouks B."/>
        </authorList>
    </citation>
    <scope>NUCLEOTIDE SEQUENCE</scope>
    <source>
        <strain evidence="1">Stay&amp;Tobe</strain>
        <tissue evidence="1">Testes</tissue>
    </source>
</reference>
<protein>
    <submittedName>
        <fullName evidence="1">Uncharacterized protein</fullName>
    </submittedName>
</protein>
<name>A0AAD8EMH6_DIPPU</name>
<dbReference type="EMBL" id="JASPKZ010002163">
    <property type="protein sequence ID" value="KAJ9596185.1"/>
    <property type="molecule type" value="Genomic_DNA"/>
</dbReference>
<gene>
    <name evidence="1" type="ORF">L9F63_027191</name>
</gene>
<proteinExistence type="predicted"/>
<evidence type="ECO:0000313" key="2">
    <source>
        <dbReference type="Proteomes" id="UP001233999"/>
    </source>
</evidence>
<comment type="caution">
    <text evidence="1">The sequence shown here is derived from an EMBL/GenBank/DDBJ whole genome shotgun (WGS) entry which is preliminary data.</text>
</comment>
<sequence>LCKCLETALKNSLNKIATYKRREFLDKPVNKDRTNLVRKYYQVTVEEAKQVPKVSLISSYIDSICLYSL</sequence>